<evidence type="ECO:0000256" key="2">
    <source>
        <dbReference type="ARBA" id="ARBA00023012"/>
    </source>
</evidence>
<keyword evidence="3" id="KW-0805">Transcription regulation</keyword>
<dbReference type="Gene3D" id="1.10.10.10">
    <property type="entry name" value="Winged helix-like DNA-binding domain superfamily/Winged helix DNA-binding domain"/>
    <property type="match status" value="1"/>
</dbReference>
<evidence type="ECO:0000256" key="1">
    <source>
        <dbReference type="ARBA" id="ARBA00005820"/>
    </source>
</evidence>
<dbReference type="GO" id="GO:0003677">
    <property type="term" value="F:DNA binding"/>
    <property type="evidence" value="ECO:0007669"/>
    <property type="project" value="UniProtKB-UniRule"/>
</dbReference>
<dbReference type="GO" id="GO:0006355">
    <property type="term" value="P:regulation of DNA-templated transcription"/>
    <property type="evidence" value="ECO:0007669"/>
    <property type="project" value="InterPro"/>
</dbReference>
<dbReference type="InterPro" id="IPR051677">
    <property type="entry name" value="AfsR-DnrI-RedD_regulator"/>
</dbReference>
<feature type="DNA-binding region" description="OmpR/PhoB-type" evidence="6">
    <location>
        <begin position="1"/>
        <end position="101"/>
    </location>
</feature>
<evidence type="ECO:0000313" key="8">
    <source>
        <dbReference type="EMBL" id="SOR78923.1"/>
    </source>
</evidence>
<dbReference type="SMART" id="SM01043">
    <property type="entry name" value="BTAD"/>
    <property type="match status" value="1"/>
</dbReference>
<dbReference type="Gene3D" id="1.25.40.10">
    <property type="entry name" value="Tetratricopeptide repeat domain"/>
    <property type="match status" value="1"/>
</dbReference>
<dbReference type="SMART" id="SM00862">
    <property type="entry name" value="Trans_reg_C"/>
    <property type="match status" value="1"/>
</dbReference>
<proteinExistence type="inferred from homology"/>
<protein>
    <submittedName>
        <fullName evidence="8">Transcriptional regulatory protein EmbR</fullName>
    </submittedName>
</protein>
<evidence type="ECO:0000256" key="4">
    <source>
        <dbReference type="ARBA" id="ARBA00023125"/>
    </source>
</evidence>
<evidence type="ECO:0000256" key="3">
    <source>
        <dbReference type="ARBA" id="ARBA00023015"/>
    </source>
</evidence>
<dbReference type="CDD" id="cd15831">
    <property type="entry name" value="BTAD"/>
    <property type="match status" value="1"/>
</dbReference>
<reference evidence="9" key="1">
    <citation type="submission" date="2017-11" db="EMBL/GenBank/DDBJ databases">
        <authorList>
            <person name="Wibberg D."/>
        </authorList>
    </citation>
    <scope>NUCLEOTIDE SEQUENCE [LARGE SCALE GENOMIC DNA]</scope>
</reference>
<dbReference type="InterPro" id="IPR036388">
    <property type="entry name" value="WH-like_DNA-bd_sf"/>
</dbReference>
<name>A0A2N9B6G0_STRCX</name>
<sequence>MIARVLGPLRVTMNGVSVVPTALKARKLLAVLILNRGRVVQRAAIERELWGLDVPMSASTGIQNCVMQIRKSIGRAVDGGPSDRLPKETLITEATGYRLEVPGEQFDIVGYHRLVSAAGEAEARGDLSEASAQLNNALRLWRDAPLADVPAGPVLHPHVLRLEEDRKAVLSQRVGLDLRLRRYAEVVGELHALVALNPYDEVLHEYLMLALYLSGRRNDALAAYQGVRAAMTDGIGLEPSHRLRRLQQQILNSDDALEHPFLDDRSPHLVGA</sequence>
<feature type="domain" description="OmpR/PhoB-type" evidence="7">
    <location>
        <begin position="1"/>
        <end position="101"/>
    </location>
</feature>
<keyword evidence="5" id="KW-0804">Transcription</keyword>
<dbReference type="InterPro" id="IPR001867">
    <property type="entry name" value="OmpR/PhoB-type_DNA-bd"/>
</dbReference>
<dbReference type="InterPro" id="IPR005158">
    <property type="entry name" value="BTAD"/>
</dbReference>
<dbReference type="InterPro" id="IPR016032">
    <property type="entry name" value="Sig_transdc_resp-reg_C-effctor"/>
</dbReference>
<evidence type="ECO:0000259" key="7">
    <source>
        <dbReference type="PROSITE" id="PS51755"/>
    </source>
</evidence>
<dbReference type="PROSITE" id="PS51755">
    <property type="entry name" value="OMPR_PHOB"/>
    <property type="match status" value="1"/>
</dbReference>
<dbReference type="OrthoDB" id="4336084at2"/>
<evidence type="ECO:0000256" key="5">
    <source>
        <dbReference type="ARBA" id="ARBA00023163"/>
    </source>
</evidence>
<keyword evidence="4 6" id="KW-0238">DNA-binding</keyword>
<comment type="similarity">
    <text evidence="1">Belongs to the AfsR/DnrI/RedD regulatory family.</text>
</comment>
<dbReference type="PANTHER" id="PTHR35807:SF1">
    <property type="entry name" value="TRANSCRIPTIONAL REGULATOR REDD"/>
    <property type="match status" value="1"/>
</dbReference>
<accession>A0A2N9B6G0</accession>
<dbReference type="InterPro" id="IPR011990">
    <property type="entry name" value="TPR-like_helical_dom_sf"/>
</dbReference>
<dbReference type="Pfam" id="PF00486">
    <property type="entry name" value="Trans_reg_C"/>
    <property type="match status" value="1"/>
</dbReference>
<dbReference type="Proteomes" id="UP000235464">
    <property type="component" value="Chromosome I"/>
</dbReference>
<dbReference type="RefSeq" id="WP_010041713.1">
    <property type="nucleotide sequence ID" value="NZ_LT962942.1"/>
</dbReference>
<keyword evidence="9" id="KW-1185">Reference proteome</keyword>
<keyword evidence="2" id="KW-0902">Two-component regulatory system</keyword>
<organism evidence="8 9">
    <name type="scientific">Streptomyces chartreusis NRRL 3882</name>
    <dbReference type="NCBI Taxonomy" id="1079985"/>
    <lineage>
        <taxon>Bacteria</taxon>
        <taxon>Bacillati</taxon>
        <taxon>Actinomycetota</taxon>
        <taxon>Actinomycetes</taxon>
        <taxon>Kitasatosporales</taxon>
        <taxon>Streptomycetaceae</taxon>
        <taxon>Streptomyces</taxon>
    </lineage>
</organism>
<gene>
    <name evidence="8" type="primary">embR_1</name>
    <name evidence="8" type="ORF">SCNRRL3882_2388</name>
</gene>
<dbReference type="Pfam" id="PF03704">
    <property type="entry name" value="BTAD"/>
    <property type="match status" value="1"/>
</dbReference>
<evidence type="ECO:0000313" key="9">
    <source>
        <dbReference type="Proteomes" id="UP000235464"/>
    </source>
</evidence>
<dbReference type="PANTHER" id="PTHR35807">
    <property type="entry name" value="TRANSCRIPTIONAL REGULATOR REDD-RELATED"/>
    <property type="match status" value="1"/>
</dbReference>
<dbReference type="AlphaFoldDB" id="A0A2N9B6G0"/>
<dbReference type="EMBL" id="LT963352">
    <property type="protein sequence ID" value="SOR78923.1"/>
    <property type="molecule type" value="Genomic_DNA"/>
</dbReference>
<evidence type="ECO:0000256" key="6">
    <source>
        <dbReference type="PROSITE-ProRule" id="PRU01091"/>
    </source>
</evidence>
<dbReference type="SUPFAM" id="SSF48452">
    <property type="entry name" value="TPR-like"/>
    <property type="match status" value="1"/>
</dbReference>
<dbReference type="GO" id="GO:0000160">
    <property type="term" value="P:phosphorelay signal transduction system"/>
    <property type="evidence" value="ECO:0007669"/>
    <property type="project" value="UniProtKB-KW"/>
</dbReference>
<dbReference type="SUPFAM" id="SSF46894">
    <property type="entry name" value="C-terminal effector domain of the bipartite response regulators"/>
    <property type="match status" value="1"/>
</dbReference>